<feature type="signal peptide" evidence="1">
    <location>
        <begin position="1"/>
        <end position="17"/>
    </location>
</feature>
<dbReference type="EMBL" id="JBHLXP010000003">
    <property type="protein sequence ID" value="MFC0049514.1"/>
    <property type="molecule type" value="Genomic_DNA"/>
</dbReference>
<reference evidence="2 3" key="1">
    <citation type="submission" date="2024-09" db="EMBL/GenBank/DDBJ databases">
        <authorList>
            <person name="Sun Q."/>
            <person name="Mori K."/>
        </authorList>
    </citation>
    <scope>NUCLEOTIDE SEQUENCE [LARGE SCALE GENOMIC DNA]</scope>
    <source>
        <strain evidence="2 3">KCTC 23315</strain>
    </source>
</reference>
<evidence type="ECO:0000313" key="3">
    <source>
        <dbReference type="Proteomes" id="UP001589813"/>
    </source>
</evidence>
<evidence type="ECO:0000313" key="2">
    <source>
        <dbReference type="EMBL" id="MFC0049514.1"/>
    </source>
</evidence>
<feature type="chain" id="PRO_5046555302" evidence="1">
    <location>
        <begin position="18"/>
        <end position="128"/>
    </location>
</feature>
<protein>
    <submittedName>
        <fullName evidence="2">DUF3019 domain-containing protein</fullName>
    </submittedName>
</protein>
<sequence length="128" mass="14463">MRAVVLFTMLWSGLVQAMQSDAQCDRALCWQVQPVVCIANQTADSCALDFQLSWQHPQPISVCAELAGQSLHCWQQQTSGRLQYQAQLDGPGQLHLLVDGKMRLSRQLSVLSRQPDRKRRLVAPWSVF</sequence>
<dbReference type="Pfam" id="PF11456">
    <property type="entry name" value="DUF3019"/>
    <property type="match status" value="1"/>
</dbReference>
<comment type="caution">
    <text evidence="2">The sequence shown here is derived from an EMBL/GenBank/DDBJ whole genome shotgun (WGS) entry which is preliminary data.</text>
</comment>
<keyword evidence="3" id="KW-1185">Reference proteome</keyword>
<keyword evidence="1" id="KW-0732">Signal</keyword>
<dbReference type="RefSeq" id="WP_377245492.1">
    <property type="nucleotide sequence ID" value="NZ_JBHLXP010000003.1"/>
</dbReference>
<accession>A0ABV6BF64</accession>
<evidence type="ECO:0000256" key="1">
    <source>
        <dbReference type="SAM" id="SignalP"/>
    </source>
</evidence>
<dbReference type="InterPro" id="IPR021559">
    <property type="entry name" value="DUF3019"/>
</dbReference>
<organism evidence="2 3">
    <name type="scientific">Rheinheimera tilapiae</name>
    <dbReference type="NCBI Taxonomy" id="875043"/>
    <lineage>
        <taxon>Bacteria</taxon>
        <taxon>Pseudomonadati</taxon>
        <taxon>Pseudomonadota</taxon>
        <taxon>Gammaproteobacteria</taxon>
        <taxon>Chromatiales</taxon>
        <taxon>Chromatiaceae</taxon>
        <taxon>Rheinheimera</taxon>
    </lineage>
</organism>
<proteinExistence type="predicted"/>
<gene>
    <name evidence="2" type="ORF">ACFFJP_14555</name>
</gene>
<name>A0ABV6BF64_9GAMM</name>
<dbReference type="Proteomes" id="UP001589813">
    <property type="component" value="Unassembled WGS sequence"/>
</dbReference>